<evidence type="ECO:0000256" key="1">
    <source>
        <dbReference type="ARBA" id="ARBA00010923"/>
    </source>
</evidence>
<dbReference type="Pfam" id="PF01420">
    <property type="entry name" value="Methylase_S"/>
    <property type="match status" value="2"/>
</dbReference>
<dbReference type="SUPFAM" id="SSF116734">
    <property type="entry name" value="DNA methylase specificity domain"/>
    <property type="match status" value="2"/>
</dbReference>
<reference evidence="5 6" key="1">
    <citation type="submission" date="2018-08" db="EMBL/GenBank/DDBJ databases">
        <title>A genome reference for cultivated species of the human gut microbiota.</title>
        <authorList>
            <person name="Zou Y."/>
            <person name="Xue W."/>
            <person name="Luo G."/>
        </authorList>
    </citation>
    <scope>NUCLEOTIDE SEQUENCE [LARGE SCALE GENOMIC DNA]</scope>
    <source>
        <strain evidence="5 6">AM42-23AC</strain>
    </source>
</reference>
<evidence type="ECO:0000313" key="5">
    <source>
        <dbReference type="EMBL" id="RHA87460.1"/>
    </source>
</evidence>
<gene>
    <name evidence="5" type="ORF">DW916_05565</name>
</gene>
<accession>A0AA92V2I7</accession>
<dbReference type="InterPro" id="IPR044946">
    <property type="entry name" value="Restrct_endonuc_typeI_TRD_sf"/>
</dbReference>
<dbReference type="Gene3D" id="1.10.287.1120">
    <property type="entry name" value="Bipartite methylase S protein"/>
    <property type="match status" value="1"/>
</dbReference>
<dbReference type="Gene3D" id="3.90.220.20">
    <property type="entry name" value="DNA methylase specificity domains"/>
    <property type="match status" value="2"/>
</dbReference>
<dbReference type="InterPro" id="IPR000055">
    <property type="entry name" value="Restrct_endonuc_typeI_TRD"/>
</dbReference>
<dbReference type="GO" id="GO:0003677">
    <property type="term" value="F:DNA binding"/>
    <property type="evidence" value="ECO:0007669"/>
    <property type="project" value="UniProtKB-KW"/>
</dbReference>
<keyword evidence="3" id="KW-0238">DNA-binding</keyword>
<dbReference type="PANTHER" id="PTHR30408">
    <property type="entry name" value="TYPE-1 RESTRICTION ENZYME ECOKI SPECIFICITY PROTEIN"/>
    <property type="match status" value="1"/>
</dbReference>
<dbReference type="Proteomes" id="UP000284990">
    <property type="component" value="Unassembled WGS sequence"/>
</dbReference>
<protein>
    <submittedName>
        <fullName evidence="5">Restriction endonuclease subunit S</fullName>
    </submittedName>
</protein>
<sequence>MLRLWTCRRRLRKIWWNYLGRNRGMEYVRLKDIGQIITGNTPPTSKPEYYGDYMPFIKATDIPIGVKCTLVTEQSYSKLAAEKYKKSLVPKGSTCVVTIGSIGKKMTYAHTDLFVNQAINAIVPKDSYDNEYIFYNVRCSVLPQLKKLDSGTTSGRENISKTSFSSIRIPVIRDKNVQRRIGVILSTYDSLIENNTKRIRLLEKMAENLYKEWFVRFRFPGHEKVEMENGLPKGWTVEKVKDWCRVFTGRKDVNQTKEDGQYVFFSCSPNTFHSDEFIYDGKAILVAGNGSYTGRTRYFEGKFDLYQRTYAVVSNKEDDSFMFYLYLRFKFDFEPMHSGGTRGSAIPYIVMKDLTKYKFLYKEDIVEEYIKKVKPMFAEIDNLQQQNILLARQRDLLLPRLMSGKLEV</sequence>
<dbReference type="InterPro" id="IPR052021">
    <property type="entry name" value="Type-I_RS_S_subunit"/>
</dbReference>
<dbReference type="EMBL" id="QSFW01000010">
    <property type="protein sequence ID" value="RHA87460.1"/>
    <property type="molecule type" value="Genomic_DNA"/>
</dbReference>
<name>A0AA92V2I7_9BACT</name>
<dbReference type="GO" id="GO:0004519">
    <property type="term" value="F:endonuclease activity"/>
    <property type="evidence" value="ECO:0007669"/>
    <property type="project" value="UniProtKB-KW"/>
</dbReference>
<feature type="domain" description="Type I restriction modification DNA specificity" evidence="4">
    <location>
        <begin position="232"/>
        <end position="359"/>
    </location>
</feature>
<keyword evidence="2" id="KW-0680">Restriction system</keyword>
<organism evidence="5 6">
    <name type="scientific">Segatella copri</name>
    <dbReference type="NCBI Taxonomy" id="165179"/>
    <lineage>
        <taxon>Bacteria</taxon>
        <taxon>Pseudomonadati</taxon>
        <taxon>Bacteroidota</taxon>
        <taxon>Bacteroidia</taxon>
        <taxon>Bacteroidales</taxon>
        <taxon>Prevotellaceae</taxon>
        <taxon>Segatella</taxon>
    </lineage>
</organism>
<keyword evidence="5" id="KW-0540">Nuclease</keyword>
<feature type="domain" description="Type I restriction modification DNA specificity" evidence="4">
    <location>
        <begin position="23"/>
        <end position="203"/>
    </location>
</feature>
<evidence type="ECO:0000313" key="6">
    <source>
        <dbReference type="Proteomes" id="UP000284990"/>
    </source>
</evidence>
<keyword evidence="5" id="KW-0255">Endonuclease</keyword>
<dbReference type="PANTHER" id="PTHR30408:SF13">
    <property type="entry name" value="TYPE I RESTRICTION ENZYME HINDI SPECIFICITY SUBUNIT"/>
    <property type="match status" value="1"/>
</dbReference>
<comment type="similarity">
    <text evidence="1">Belongs to the type-I restriction system S methylase family.</text>
</comment>
<evidence type="ECO:0000256" key="3">
    <source>
        <dbReference type="ARBA" id="ARBA00023125"/>
    </source>
</evidence>
<evidence type="ECO:0000259" key="4">
    <source>
        <dbReference type="Pfam" id="PF01420"/>
    </source>
</evidence>
<proteinExistence type="inferred from homology"/>
<evidence type="ECO:0000256" key="2">
    <source>
        <dbReference type="ARBA" id="ARBA00022747"/>
    </source>
</evidence>
<dbReference type="AlphaFoldDB" id="A0AA92V2I7"/>
<comment type="caution">
    <text evidence="5">The sequence shown here is derived from an EMBL/GenBank/DDBJ whole genome shotgun (WGS) entry which is preliminary data.</text>
</comment>
<dbReference type="GO" id="GO:0009307">
    <property type="term" value="P:DNA restriction-modification system"/>
    <property type="evidence" value="ECO:0007669"/>
    <property type="project" value="UniProtKB-KW"/>
</dbReference>
<keyword evidence="5" id="KW-0378">Hydrolase</keyword>
<dbReference type="CDD" id="cd17516">
    <property type="entry name" value="RMtype1_S_HinAWORF1578P-TRD2-CR2_like"/>
    <property type="match status" value="1"/>
</dbReference>